<gene>
    <name evidence="2" type="ORF">SBRY_20807</name>
</gene>
<feature type="compositionally biased region" description="Basic and acidic residues" evidence="1">
    <location>
        <begin position="263"/>
        <end position="275"/>
    </location>
</feature>
<feature type="region of interest" description="Disordered" evidence="1">
    <location>
        <begin position="351"/>
        <end position="389"/>
    </location>
</feature>
<evidence type="ECO:0000313" key="3">
    <source>
        <dbReference type="Proteomes" id="UP001153328"/>
    </source>
</evidence>
<dbReference type="Proteomes" id="UP001153328">
    <property type="component" value="Unassembled WGS sequence"/>
</dbReference>
<keyword evidence="3" id="KW-1185">Reference proteome</keyword>
<dbReference type="AlphaFoldDB" id="A0A9W4GZT5"/>
<comment type="caution">
    <text evidence="2">The sequence shown here is derived from an EMBL/GenBank/DDBJ whole genome shotgun (WGS) entry which is preliminary data.</text>
</comment>
<feature type="region of interest" description="Disordered" evidence="1">
    <location>
        <begin position="261"/>
        <end position="286"/>
    </location>
</feature>
<accession>A0A9W4GZT5</accession>
<name>A0A9W4GZT5_9ACTN</name>
<dbReference type="EMBL" id="CAJVAX010000012">
    <property type="protein sequence ID" value="CAG7631769.1"/>
    <property type="molecule type" value="Genomic_DNA"/>
</dbReference>
<reference evidence="2" key="1">
    <citation type="submission" date="2021-06" db="EMBL/GenBank/DDBJ databases">
        <authorList>
            <person name="Arsene-Ploetze F."/>
        </authorList>
    </citation>
    <scope>NUCLEOTIDE SEQUENCE</scope>
    <source>
        <strain evidence="2">SBRY1</strain>
    </source>
</reference>
<proteinExistence type="predicted"/>
<feature type="compositionally biased region" description="Basic and acidic residues" evidence="1">
    <location>
        <begin position="209"/>
        <end position="223"/>
    </location>
</feature>
<evidence type="ECO:0000313" key="2">
    <source>
        <dbReference type="EMBL" id="CAG7631769.1"/>
    </source>
</evidence>
<organism evidence="2 3">
    <name type="scientific">Actinacidiphila bryophytorum</name>
    <dbReference type="NCBI Taxonomy" id="1436133"/>
    <lineage>
        <taxon>Bacteria</taxon>
        <taxon>Bacillati</taxon>
        <taxon>Actinomycetota</taxon>
        <taxon>Actinomycetes</taxon>
        <taxon>Kitasatosporales</taxon>
        <taxon>Streptomycetaceae</taxon>
        <taxon>Actinacidiphila</taxon>
    </lineage>
</organism>
<protein>
    <submittedName>
        <fullName evidence="2">Uncharacterized protein</fullName>
    </submittedName>
</protein>
<evidence type="ECO:0000256" key="1">
    <source>
        <dbReference type="SAM" id="MobiDB-lite"/>
    </source>
</evidence>
<feature type="region of interest" description="Disordered" evidence="1">
    <location>
        <begin position="204"/>
        <end position="244"/>
    </location>
</feature>
<sequence length="389" mass="42276">MLLVCLGRYDLHVEQHPGVVDTAELGALAHEDALLVGSHLEDVGVARDDVLLHQERHDPERVDDITRGEHEPDRLALRQPQRGAGVAGLRVLAGGGADVVDAFGSCRVQQLVRRDVRQFGRQLALRQRRRRGVSVHVLDVVEAPAPLEAHHVDDVLRLRGGLEELVLVARGEVEEHRDDHDRDDRVQRLDGQVVAGLRRDLDLGPAAAVEDHAPQDQAPDKRTGRQRRGPGALPQGEDARCLFGGRTGHAETGIVLVRAAGGHRQDQARSQRLREPPPQPAPRRGDAAHALGAVGEVGAVGTHVAPSRESRPRVRVFRPCAGRSARAAGIEVWMFMRTKPYWTLFGVARGGGPTLRGSPRRDGIPSPRRVLTQRPGLPRGFPGDGGVAC</sequence>